<sequence>MPINIKRAIIHVLDKEANEPMLNEFELGIDDDIHYFLEKHITRSLGDDESRKAVFKNGRNIIKEVCQKIFIDNDYFIEGSKEIARQLFKAMKTNSSISSTDLIICIYEENDEESVAILKMDYTVSFIHEVELVDNKFKISIKKQDISLPGVNQRIQKCAFIRAEQEVGDYDLIILDNQISKKNQEEPIAQFFLQTFLGADLLLDSKTCTRIFKKETENWIRNKAKEGETSIEVVREFVNEAIRKEDEIDLDSFSSKVFSNKVDLRDEYISTMKEKGLTSDKFEVDREWVERKLSKIRLKTESDIELVIDYEQYNDREKFEIVKNPDGTRNIIIKNIISIVEK</sequence>
<dbReference type="InterPro" id="IPR007358">
    <property type="entry name" value="Nucleoid_associated_NdpA"/>
</dbReference>
<dbReference type="Proteomes" id="UP000289166">
    <property type="component" value="Unassembled WGS sequence"/>
</dbReference>
<dbReference type="AlphaFoldDB" id="A0A4Q0I5G6"/>
<dbReference type="EMBL" id="RLII01000005">
    <property type="protein sequence ID" value="RXE59573.1"/>
    <property type="molecule type" value="Genomic_DNA"/>
</dbReference>
<proteinExistence type="predicted"/>
<dbReference type="OrthoDB" id="3171075at2"/>
<gene>
    <name evidence="1" type="ORF">EFD62_06370</name>
</gene>
<evidence type="ECO:0000313" key="1">
    <source>
        <dbReference type="EMBL" id="RXE59573.1"/>
    </source>
</evidence>
<keyword evidence="2" id="KW-1185">Reference proteome</keyword>
<dbReference type="Pfam" id="PF04245">
    <property type="entry name" value="NA37"/>
    <property type="match status" value="1"/>
</dbReference>
<reference evidence="2" key="1">
    <citation type="submission" date="2018-11" db="EMBL/GenBank/DDBJ databases">
        <title>Genome sequencing of a novel mesophilic and cellulolytic organism within the genus Hungateiclostridium.</title>
        <authorList>
            <person name="Rettenmaier R."/>
            <person name="Liebl W."/>
            <person name="Zverlov V."/>
        </authorList>
    </citation>
    <scope>NUCLEOTIDE SEQUENCE [LARGE SCALE GENOMIC DNA]</scope>
    <source>
        <strain evidence="2">N2K1</strain>
    </source>
</reference>
<protein>
    <submittedName>
        <fullName evidence="1">Nucleoid-associated protein</fullName>
    </submittedName>
</protein>
<evidence type="ECO:0000313" key="2">
    <source>
        <dbReference type="Proteomes" id="UP000289166"/>
    </source>
</evidence>
<accession>A0A4Q0I5G6</accession>
<organism evidence="1 2">
    <name type="scientific">Acetivibrio mesophilus</name>
    <dbReference type="NCBI Taxonomy" id="2487273"/>
    <lineage>
        <taxon>Bacteria</taxon>
        <taxon>Bacillati</taxon>
        <taxon>Bacillota</taxon>
        <taxon>Clostridia</taxon>
        <taxon>Eubacteriales</taxon>
        <taxon>Oscillospiraceae</taxon>
        <taxon>Acetivibrio</taxon>
    </lineage>
</organism>
<name>A0A4Q0I5G6_9FIRM</name>
<dbReference type="GO" id="GO:0009295">
    <property type="term" value="C:nucleoid"/>
    <property type="evidence" value="ECO:0007669"/>
    <property type="project" value="InterPro"/>
</dbReference>
<dbReference type="RefSeq" id="WP_069194160.1">
    <property type="nucleotide sequence ID" value="NZ_RLII01000005.1"/>
</dbReference>
<comment type="caution">
    <text evidence="1">The sequence shown here is derived from an EMBL/GenBank/DDBJ whole genome shotgun (WGS) entry which is preliminary data.</text>
</comment>